<dbReference type="Pfam" id="PF01841">
    <property type="entry name" value="Transglut_core"/>
    <property type="match status" value="1"/>
</dbReference>
<dbReference type="SUPFAM" id="SSF54001">
    <property type="entry name" value="Cysteine proteinases"/>
    <property type="match status" value="1"/>
</dbReference>
<dbReference type="InterPro" id="IPR038765">
    <property type="entry name" value="Papain-like_cys_pep_sf"/>
</dbReference>
<evidence type="ECO:0000259" key="3">
    <source>
        <dbReference type="Pfam" id="PF01841"/>
    </source>
</evidence>
<dbReference type="InterPro" id="IPR002931">
    <property type="entry name" value="Transglutaminase-like"/>
</dbReference>
<feature type="domain" description="Protein-glutamine gamma-glutamyltransferase TgpA N-terminal" evidence="4">
    <location>
        <begin position="23"/>
        <end position="403"/>
    </location>
</feature>
<protein>
    <submittedName>
        <fullName evidence="5">Transglutaminase-like domain-containing protein</fullName>
    </submittedName>
</protein>
<evidence type="ECO:0000313" key="5">
    <source>
        <dbReference type="EMBL" id="GAA1096259.1"/>
    </source>
</evidence>
<evidence type="ECO:0000313" key="6">
    <source>
        <dbReference type="Proteomes" id="UP001501581"/>
    </source>
</evidence>
<dbReference type="RefSeq" id="WP_343992146.1">
    <property type="nucleotide sequence ID" value="NZ_BAAALG010000003.1"/>
</dbReference>
<accession>A0ABP4E785</accession>
<feature type="region of interest" description="Disordered" evidence="1">
    <location>
        <begin position="554"/>
        <end position="582"/>
    </location>
</feature>
<feature type="transmembrane region" description="Helical" evidence="2">
    <location>
        <begin position="40"/>
        <end position="59"/>
    </location>
</feature>
<organism evidence="5 6">
    <name type="scientific">Nocardioides dubius</name>
    <dbReference type="NCBI Taxonomy" id="317019"/>
    <lineage>
        <taxon>Bacteria</taxon>
        <taxon>Bacillati</taxon>
        <taxon>Actinomycetota</taxon>
        <taxon>Actinomycetes</taxon>
        <taxon>Propionibacteriales</taxon>
        <taxon>Nocardioidaceae</taxon>
        <taxon>Nocardioides</taxon>
    </lineage>
</organism>
<feature type="transmembrane region" description="Helical" evidence="2">
    <location>
        <begin position="66"/>
        <end position="85"/>
    </location>
</feature>
<dbReference type="Pfam" id="PF11992">
    <property type="entry name" value="TgpA_N"/>
    <property type="match status" value="1"/>
</dbReference>
<feature type="domain" description="Transglutaminase-like" evidence="3">
    <location>
        <begin position="432"/>
        <end position="546"/>
    </location>
</feature>
<dbReference type="PANTHER" id="PTHR42736">
    <property type="entry name" value="PROTEIN-GLUTAMINE GAMMA-GLUTAMYLTRANSFERASE"/>
    <property type="match status" value="1"/>
</dbReference>
<feature type="transmembrane region" description="Helical" evidence="2">
    <location>
        <begin position="612"/>
        <end position="632"/>
    </location>
</feature>
<dbReference type="InterPro" id="IPR052901">
    <property type="entry name" value="Bact_TGase-like"/>
</dbReference>
<feature type="transmembrane region" description="Helical" evidence="2">
    <location>
        <begin position="216"/>
        <end position="234"/>
    </location>
</feature>
<comment type="caution">
    <text evidence="5">The sequence shown here is derived from an EMBL/GenBank/DDBJ whole genome shotgun (WGS) entry which is preliminary data.</text>
</comment>
<dbReference type="Proteomes" id="UP001501581">
    <property type="component" value="Unassembled WGS sequence"/>
</dbReference>
<proteinExistence type="predicted"/>
<dbReference type="InterPro" id="IPR021878">
    <property type="entry name" value="TgpA_N"/>
</dbReference>
<keyword evidence="2" id="KW-1133">Transmembrane helix</keyword>
<feature type="transmembrane region" description="Helical" evidence="2">
    <location>
        <begin position="177"/>
        <end position="195"/>
    </location>
</feature>
<keyword evidence="2" id="KW-0812">Transmembrane</keyword>
<sequence>MTTEAPVPGAVPSRAVDLAAAALLAALALATLRSTFADNGWWVVGGLGIAAGVGIAAATRSWQWPGWAGGLILAGVYFGFATPLVSSGSGAELLIPDRSAVGNVLRGTFSSWGELAATLPLVDSDGIVLLVPLILGLLGAGVPALLAVHTQRPGLPMIISGLAWTLALISGRADDGVHLLEGACFAVIGLGWIALRGARRTGEDQTREPMLDAVRLVMVALAVLLAVGSMQVLVAEQQRVLWRDSFAEGLDTSNIAMPLAGFRRYTRQPAGYVDNVYDERLLTVRGGRGLRLRFAVLDHYDGREWRAEADPSPGDSQNRYLRVGATLDNPSSGPAVEVSVKVHDAWRGNWVPTAGALQSIEFDWPGERNRRPELRYNQATSAALLTSRLNGGDDYEFTARLPDDTLSADLQPSTEPIDAQVWEQAAFLDELAQGWLASAPSPMAALLDAAAALKQRGRYSDGAFGWETRFAPGHDQRRLDAGFVRARQMVGNDEQYAALVALLANRMRIPARVVVGAVVPRGRVVAGSDVSAWVEVQVADGSWRTLETSVFMGRRPPEEDVSAKPRRQRTLAPPAPRVPTEAERAAEQQLAEAIERQQREQERADTLRPRRWLLLAVLLGLLVVAVPAAKGVRRNRRRTRGTPEQRIAGGWRELVDQTGDLGRPIAPGPRPQQAEALLGAGRLARIADAHTFGGRRPSDAEVVAFWDEVRAVAAQQRAAVPWHRRLLARFRPRSFLG</sequence>
<evidence type="ECO:0000259" key="4">
    <source>
        <dbReference type="Pfam" id="PF11992"/>
    </source>
</evidence>
<reference evidence="6" key="1">
    <citation type="journal article" date="2019" name="Int. J. Syst. Evol. Microbiol.">
        <title>The Global Catalogue of Microorganisms (GCM) 10K type strain sequencing project: providing services to taxonomists for standard genome sequencing and annotation.</title>
        <authorList>
            <consortium name="The Broad Institute Genomics Platform"/>
            <consortium name="The Broad Institute Genome Sequencing Center for Infectious Disease"/>
            <person name="Wu L."/>
            <person name="Ma J."/>
        </authorList>
    </citation>
    <scope>NUCLEOTIDE SEQUENCE [LARGE SCALE GENOMIC DNA]</scope>
    <source>
        <strain evidence="6">JCM 13008</strain>
    </source>
</reference>
<gene>
    <name evidence="5" type="ORF">GCM10009668_10960</name>
</gene>
<dbReference type="Gene3D" id="3.10.620.30">
    <property type="match status" value="1"/>
</dbReference>
<evidence type="ECO:0000256" key="2">
    <source>
        <dbReference type="SAM" id="Phobius"/>
    </source>
</evidence>
<dbReference type="PANTHER" id="PTHR42736:SF1">
    <property type="entry name" value="PROTEIN-GLUTAMINE GAMMA-GLUTAMYLTRANSFERASE"/>
    <property type="match status" value="1"/>
</dbReference>
<evidence type="ECO:0000256" key="1">
    <source>
        <dbReference type="SAM" id="MobiDB-lite"/>
    </source>
</evidence>
<keyword evidence="2" id="KW-0472">Membrane</keyword>
<keyword evidence="6" id="KW-1185">Reference proteome</keyword>
<dbReference type="EMBL" id="BAAALG010000003">
    <property type="protein sequence ID" value="GAA1096259.1"/>
    <property type="molecule type" value="Genomic_DNA"/>
</dbReference>
<name>A0ABP4E785_9ACTN</name>
<feature type="transmembrane region" description="Helical" evidence="2">
    <location>
        <begin position="127"/>
        <end position="148"/>
    </location>
</feature>